<feature type="domain" description="C2H2-type" evidence="7">
    <location>
        <begin position="392"/>
        <end position="420"/>
    </location>
</feature>
<dbReference type="SUPFAM" id="SSF57667">
    <property type="entry name" value="beta-beta-alpha zinc fingers"/>
    <property type="match status" value="2"/>
</dbReference>
<evidence type="ECO:0000259" key="7">
    <source>
        <dbReference type="PROSITE" id="PS50157"/>
    </source>
</evidence>
<dbReference type="Gene3D" id="3.30.160.60">
    <property type="entry name" value="Classic Zinc Finger"/>
    <property type="match status" value="2"/>
</dbReference>
<dbReference type="GO" id="GO:0008270">
    <property type="term" value="F:zinc ion binding"/>
    <property type="evidence" value="ECO:0007669"/>
    <property type="project" value="UniProtKB-KW"/>
</dbReference>
<proteinExistence type="predicted"/>
<evidence type="ECO:0000256" key="4">
    <source>
        <dbReference type="ARBA" id="ARBA00022833"/>
    </source>
</evidence>
<dbReference type="PROSITE" id="PS50157">
    <property type="entry name" value="ZINC_FINGER_C2H2_2"/>
    <property type="match status" value="3"/>
</dbReference>
<keyword evidence="5" id="KW-0539">Nucleus</keyword>
<keyword evidence="3 6" id="KW-0863">Zinc-finger</keyword>
<evidence type="ECO:0000256" key="6">
    <source>
        <dbReference type="PROSITE-ProRule" id="PRU00042"/>
    </source>
</evidence>
<feature type="domain" description="C2H2-type" evidence="7">
    <location>
        <begin position="421"/>
        <end position="444"/>
    </location>
</feature>
<dbReference type="PROSITE" id="PS00028">
    <property type="entry name" value="ZINC_FINGER_C2H2_1"/>
    <property type="match status" value="3"/>
</dbReference>
<evidence type="ECO:0000313" key="8">
    <source>
        <dbReference type="EMBL" id="CAE0046905.1"/>
    </source>
</evidence>
<protein>
    <recommendedName>
        <fullName evidence="7">C2H2-type domain-containing protein</fullName>
    </recommendedName>
</protein>
<gene>
    <name evidence="8" type="ORF">RMAR00112_LOCUS14884</name>
</gene>
<reference evidence="8" key="1">
    <citation type="submission" date="2021-01" db="EMBL/GenBank/DDBJ databases">
        <authorList>
            <person name="Corre E."/>
            <person name="Pelletier E."/>
            <person name="Niang G."/>
            <person name="Scheremetjew M."/>
            <person name="Finn R."/>
            <person name="Kale V."/>
            <person name="Holt S."/>
            <person name="Cochrane G."/>
            <person name="Meng A."/>
            <person name="Brown T."/>
            <person name="Cohen L."/>
        </authorList>
    </citation>
    <scope>NUCLEOTIDE SEQUENCE</scope>
    <source>
        <strain evidence="8">CCMP 769</strain>
    </source>
</reference>
<dbReference type="PANTHER" id="PTHR24388:SF53">
    <property type="entry name" value="CHORION TRANSCRIPTION FACTOR CF2-RELATED"/>
    <property type="match status" value="1"/>
</dbReference>
<accession>A0A7S2ZQ59</accession>
<keyword evidence="2" id="KW-0677">Repeat</keyword>
<dbReference type="GO" id="GO:0000978">
    <property type="term" value="F:RNA polymerase II cis-regulatory region sequence-specific DNA binding"/>
    <property type="evidence" value="ECO:0007669"/>
    <property type="project" value="TreeGrafter"/>
</dbReference>
<dbReference type="InterPro" id="IPR036236">
    <property type="entry name" value="Znf_C2H2_sf"/>
</dbReference>
<keyword evidence="4" id="KW-0862">Zinc</keyword>
<evidence type="ECO:0000256" key="3">
    <source>
        <dbReference type="ARBA" id="ARBA00022771"/>
    </source>
</evidence>
<dbReference type="AlphaFoldDB" id="A0A7S2ZQ59"/>
<dbReference type="EMBL" id="HBHW01019280">
    <property type="protein sequence ID" value="CAE0046905.1"/>
    <property type="molecule type" value="Transcribed_RNA"/>
</dbReference>
<evidence type="ECO:0000256" key="1">
    <source>
        <dbReference type="ARBA" id="ARBA00022723"/>
    </source>
</evidence>
<feature type="domain" description="C2H2-type" evidence="7">
    <location>
        <begin position="363"/>
        <end position="391"/>
    </location>
</feature>
<name>A0A7S2ZQ59_9RHOD</name>
<dbReference type="InterPro" id="IPR050527">
    <property type="entry name" value="Snail/Krueppel_Znf"/>
</dbReference>
<dbReference type="InterPro" id="IPR013087">
    <property type="entry name" value="Znf_C2H2_type"/>
</dbReference>
<dbReference type="PANTHER" id="PTHR24388">
    <property type="entry name" value="ZINC FINGER PROTEIN"/>
    <property type="match status" value="1"/>
</dbReference>
<dbReference type="GO" id="GO:0000981">
    <property type="term" value="F:DNA-binding transcription factor activity, RNA polymerase II-specific"/>
    <property type="evidence" value="ECO:0007669"/>
    <property type="project" value="TreeGrafter"/>
</dbReference>
<sequence>MDFQGMRGTHISQLTCFMEFESVPLNWLLFRTTRETVPQPQHQLVSMLDMTSLIPPETGMALAASKTAQMLSVLSMPSLLMWETCNRQFSLGSGWAFVGGGPGFAGPGRGRSYKKIRFMNYLTIKKTAVSVLTSEVYPGVLAFSMVAEIDERSNESTWGLIDATTEEVHYINTHYDRRYCVLCSVNGMDCVPETCANQENFLGLRSLRTSLAEADGFVGLQYMMAWLQGTWTIPLGVLEPILVDMAYYPSGERYSSALGFVLQEEVATIHPPRSSYRLCKLAQDQCEQILEIKDQKDAQEVSGLPSSVRGPKFLRVGSVPDKVEPAVETSSKHGAREFCGMSFKRKFDLRRHRASVHLKRRDFKCQYCTKTFTQNGHLHEHVRLNHETESTFQCPECDKKFGAKSKLDRHVRTVHDNVRNFQCHFCQKKYKERSYLKHHLLARHGVSG</sequence>
<organism evidence="8">
    <name type="scientific">Rhodosorus marinus</name>
    <dbReference type="NCBI Taxonomy" id="101924"/>
    <lineage>
        <taxon>Eukaryota</taxon>
        <taxon>Rhodophyta</taxon>
        <taxon>Stylonematophyceae</taxon>
        <taxon>Stylonematales</taxon>
        <taxon>Stylonemataceae</taxon>
        <taxon>Rhodosorus</taxon>
    </lineage>
</organism>
<dbReference type="Pfam" id="PF00096">
    <property type="entry name" value="zf-C2H2"/>
    <property type="match status" value="2"/>
</dbReference>
<evidence type="ECO:0000256" key="2">
    <source>
        <dbReference type="ARBA" id="ARBA00022737"/>
    </source>
</evidence>
<keyword evidence="1" id="KW-0479">Metal-binding</keyword>
<dbReference type="SMART" id="SM00355">
    <property type="entry name" value="ZnF_C2H2"/>
    <property type="match status" value="4"/>
</dbReference>
<evidence type="ECO:0000256" key="5">
    <source>
        <dbReference type="ARBA" id="ARBA00023242"/>
    </source>
</evidence>